<feature type="compositionally biased region" description="Polar residues" evidence="2">
    <location>
        <begin position="1286"/>
        <end position="1298"/>
    </location>
</feature>
<evidence type="ECO:0000313" key="4">
    <source>
        <dbReference type="Proteomes" id="UP001465976"/>
    </source>
</evidence>
<evidence type="ECO:0000256" key="2">
    <source>
        <dbReference type="SAM" id="MobiDB-lite"/>
    </source>
</evidence>
<feature type="compositionally biased region" description="Basic and acidic residues" evidence="2">
    <location>
        <begin position="831"/>
        <end position="852"/>
    </location>
</feature>
<feature type="region of interest" description="Disordered" evidence="2">
    <location>
        <begin position="95"/>
        <end position="115"/>
    </location>
</feature>
<feature type="region of interest" description="Disordered" evidence="2">
    <location>
        <begin position="1516"/>
        <end position="1535"/>
    </location>
</feature>
<dbReference type="Proteomes" id="UP001465976">
    <property type="component" value="Unassembled WGS sequence"/>
</dbReference>
<feature type="region of interest" description="Disordered" evidence="2">
    <location>
        <begin position="1081"/>
        <end position="1147"/>
    </location>
</feature>
<feature type="compositionally biased region" description="Low complexity" evidence="2">
    <location>
        <begin position="1269"/>
        <end position="1280"/>
    </location>
</feature>
<feature type="region of interest" description="Disordered" evidence="2">
    <location>
        <begin position="1169"/>
        <end position="1188"/>
    </location>
</feature>
<feature type="compositionally biased region" description="Low complexity" evidence="2">
    <location>
        <begin position="1955"/>
        <end position="1969"/>
    </location>
</feature>
<feature type="compositionally biased region" description="Basic and acidic residues" evidence="2">
    <location>
        <begin position="659"/>
        <end position="668"/>
    </location>
</feature>
<feature type="compositionally biased region" description="Polar residues" evidence="2">
    <location>
        <begin position="1"/>
        <end position="24"/>
    </location>
</feature>
<dbReference type="CDD" id="cd00303">
    <property type="entry name" value="retropepsin_like"/>
    <property type="match status" value="1"/>
</dbReference>
<feature type="compositionally biased region" description="Acidic residues" evidence="2">
    <location>
        <begin position="1516"/>
        <end position="1529"/>
    </location>
</feature>
<dbReference type="InterPro" id="IPR001969">
    <property type="entry name" value="Aspartic_peptidase_AS"/>
</dbReference>
<proteinExistence type="predicted"/>
<feature type="compositionally biased region" description="Acidic residues" evidence="2">
    <location>
        <begin position="613"/>
        <end position="645"/>
    </location>
</feature>
<keyword evidence="1" id="KW-0378">Hydrolase</keyword>
<feature type="region of interest" description="Disordered" evidence="2">
    <location>
        <begin position="1052"/>
        <end position="1071"/>
    </location>
</feature>
<organism evidence="3 4">
    <name type="scientific">Marasmius crinis-equi</name>
    <dbReference type="NCBI Taxonomy" id="585013"/>
    <lineage>
        <taxon>Eukaryota</taxon>
        <taxon>Fungi</taxon>
        <taxon>Dikarya</taxon>
        <taxon>Basidiomycota</taxon>
        <taxon>Agaricomycotina</taxon>
        <taxon>Agaricomycetes</taxon>
        <taxon>Agaricomycetidae</taxon>
        <taxon>Agaricales</taxon>
        <taxon>Marasmiineae</taxon>
        <taxon>Marasmiaceae</taxon>
        <taxon>Marasmius</taxon>
    </lineage>
</organism>
<keyword evidence="4" id="KW-1185">Reference proteome</keyword>
<dbReference type="Gene3D" id="2.40.70.10">
    <property type="entry name" value="Acid Proteases"/>
    <property type="match status" value="1"/>
</dbReference>
<accession>A0ABR3EUG9</accession>
<dbReference type="PROSITE" id="PS00141">
    <property type="entry name" value="ASP_PROTEASE"/>
    <property type="match status" value="1"/>
</dbReference>
<gene>
    <name evidence="3" type="ORF">V5O48_015459</name>
</gene>
<feature type="compositionally biased region" description="Basic and acidic residues" evidence="2">
    <location>
        <begin position="694"/>
        <end position="705"/>
    </location>
</feature>
<evidence type="ECO:0000313" key="3">
    <source>
        <dbReference type="EMBL" id="KAL0566549.1"/>
    </source>
</evidence>
<feature type="region of interest" description="Disordered" evidence="2">
    <location>
        <begin position="1955"/>
        <end position="1976"/>
    </location>
</feature>
<feature type="region of interest" description="Disordered" evidence="2">
    <location>
        <begin position="374"/>
        <end position="407"/>
    </location>
</feature>
<protein>
    <recommendedName>
        <fullName evidence="5">Peptidase A2 domain-containing protein</fullName>
    </recommendedName>
</protein>
<reference evidence="3 4" key="1">
    <citation type="submission" date="2024-02" db="EMBL/GenBank/DDBJ databases">
        <title>A draft genome for the cacao thread blight pathogen Marasmius crinis-equi.</title>
        <authorList>
            <person name="Cohen S.P."/>
            <person name="Baruah I.K."/>
            <person name="Amoako-Attah I."/>
            <person name="Bukari Y."/>
            <person name="Meinhardt L.W."/>
            <person name="Bailey B.A."/>
        </authorList>
    </citation>
    <scope>NUCLEOTIDE SEQUENCE [LARGE SCALE GENOMIC DNA]</scope>
    <source>
        <strain evidence="3 4">GH-76</strain>
    </source>
</reference>
<feature type="region of interest" description="Disordered" evidence="2">
    <location>
        <begin position="332"/>
        <end position="359"/>
    </location>
</feature>
<feature type="compositionally biased region" description="Acidic residues" evidence="2">
    <location>
        <begin position="343"/>
        <end position="359"/>
    </location>
</feature>
<sequence>MSFGAGSQSSGLSFSEIRNSTFGQDSDDEENVSSLPSSYELSSRPLSPAELMSNQAFPENQYQMPTAAGSQPNMSSAGAVPQAPIEQVYAAQSLPSQPTTNVQAAPGHSANEATWQQRPLPATSPTIPAVIVSALASLPQPYTREAPRTFKGSYAKVEGWLTQYEKMVKRYQIKDGRDRCDGLLDYCSLKVKRTIRSLSSFRSGNWETFKQDVLNLYDAARARQQFQPSDIQALARKQVNRSIDNLSKWLKYRRRFQEKGGELVPSGKMTEQQLATYFWLGIPEALRKMLELHLCAKFPQRDNTKPYNIADVCEAAEHYFNRSHFVSTVPDAEAFGTLPREEDSGDDTDTEEDSESDMEELDLWRKLFRGKVKERSKGKDHTDSSPPVLPHTTESVSRERARTTQFSGSQAEVADLITRLNRMQLDNPEYGALYYRAITIDPNSRSCISRAPVMAVPAASVPVPLPATRDQRPLVPVTQDGNTVRMVPFERRPPNGPRFTCNGCSSPNHKMYECPGISEKQRRGELKWDGVQRKLVTPDGRVIERRPGENLLQALDRLLSEEKTAPSGTKSQSMMVTIPEAVHRYYDQLAANAYMKHQADDQPSDDERFQEVESSEDEWEEEEWEEQDSSEDELAEGEEGNDESDSATSLATVLNADRSVPRGKDARIRSSAGPRESYQEARSQRKIIPPLKADGTRPTHKDSLRPVRRAPTTRSLAPRTTTRSPPPRTLPGDIFDPIPPTPANPVAPRTSDPAVPSVRKPMTDAPSIEISPRLNGTDIAVNPQPYDAREPTRRAASLPPEHLRRTQPRELKSKQMVRFADPETPQSMAASRDKEEKAKGEKTERKSELARRADKQSILERILSTPVQVSVGEVLGTSRELSSALHDMSKVRLSQEKVTPQKISRVNTVVSPGTGRTMLTRNAQLIEFFLEYNGRKVRAILDTGSQINVINSRVYEDVIRLPIDLREHMTMNDANGGVGHLEGALDDLGLWCGSIETRGFYFVGDPALPFQILLGRPWINDNMVSIDERRNGTYLVFKDSETWEPNYEMMASVRPGKGPQYRLTNEQRSRQTRSFHIGLTQEEEVSDSEPHRQENPENATDTLESAQPSSSRKMDIEENFDEEIAERQRSWDTTRSPSPNFQLRPADWLQRNRYEDELDPSDVDELAECEPVGSETSHSGSVASPRGQSDWAVDHGISGSHLGIDLWLLGVVWLRIWVVASATLLFRLCKALEQAIGEGEADIKERDEEVETSSENTPSTTALLYRMSDSSNSAANSHSSPEAGSRGQSSSPLTSPADSTRAHPIATPYPSNPALGQRAAQVPPPPLLSDPGPVHSPPISTSIPPYNAIQEACGSARDAFIATGNVPTRPMIACSPQAYFIQDRVLPDTGRSQIFIALNAGIIVYNPEAGRSSHQMGHLYMEFFPRQEGVPLAPRAAQRQNFNYMFEPTILADGHRNEHGLNPDDVHCVPQGCPAMVPRGPPLAQVPQPVTGQEREEGEVEDEQEKVPVLVDIPSDMEVDSGTDTDSDDASGAPPQTLTITVAAAPSRPGRVIPLKSIKKPSLPCGFTLRPLAPDSPSSSQSSLALVPLRRPTFERSSEMPRGLIPLGGHPDRLLSAPIVELSKRLPRENVGDPVYCVDETPSDVPDWRFTSLFKIVQGTLAAESKATYLNRLTTALKAVTSEIYYQHIEERSEDIWSPTDDPDLVSRLQYHQRLQTPGACQLLVSKFRYRVGVARGQSVEPTVLSAANFDSKAFTQGWILRKALATHAGRWKYRKLPCVFIYQELFRYMVMFTEYLMLRRLDHVFRARYHAYRSSPRFVAGKYGPLLGNKLLTYDARIWLLVAWELSVHMGEVEMSSLIQTILRIRFLDASSLEYLQRGRFLPEIPTELPGTYAVQWQHIMAPMEDYDRFVRHVFDCSLHPVTVTVPANYALPPAHDNSPKVEPHVTILELQYPYSPSSSSDSISSSDNAIEIDL</sequence>
<dbReference type="SUPFAM" id="SSF50630">
    <property type="entry name" value="Acid proteases"/>
    <property type="match status" value="1"/>
</dbReference>
<feature type="region of interest" description="Disordered" evidence="2">
    <location>
        <begin position="1"/>
        <end position="47"/>
    </location>
</feature>
<feature type="compositionally biased region" description="Basic and acidic residues" evidence="2">
    <location>
        <begin position="374"/>
        <end position="383"/>
    </location>
</feature>
<evidence type="ECO:0008006" key="5">
    <source>
        <dbReference type="Google" id="ProtNLM"/>
    </source>
</evidence>
<keyword evidence="1" id="KW-0645">Protease</keyword>
<comment type="caution">
    <text evidence="3">The sequence shown here is derived from an EMBL/GenBank/DDBJ whole genome shotgun (WGS) entry which is preliminary data.</text>
</comment>
<dbReference type="EMBL" id="JBAHYK010001862">
    <property type="protein sequence ID" value="KAL0566549.1"/>
    <property type="molecule type" value="Genomic_DNA"/>
</dbReference>
<feature type="compositionally biased region" description="Low complexity" evidence="2">
    <location>
        <begin position="709"/>
        <end position="723"/>
    </location>
</feature>
<feature type="compositionally biased region" description="Basic and acidic residues" evidence="2">
    <location>
        <begin position="801"/>
        <end position="813"/>
    </location>
</feature>
<dbReference type="InterPro" id="IPR021109">
    <property type="entry name" value="Peptidase_aspartic_dom_sf"/>
</dbReference>
<keyword evidence="1" id="KW-0064">Aspartyl protease</keyword>
<name>A0ABR3EUG9_9AGAR</name>
<feature type="compositionally biased region" description="Basic and acidic residues" evidence="2">
    <location>
        <begin position="597"/>
        <end position="611"/>
    </location>
</feature>
<feature type="compositionally biased region" description="Polar residues" evidence="2">
    <location>
        <begin position="1096"/>
        <end position="1111"/>
    </location>
</feature>
<evidence type="ECO:0000256" key="1">
    <source>
        <dbReference type="ARBA" id="ARBA00022750"/>
    </source>
</evidence>
<feature type="region of interest" description="Disordered" evidence="2">
    <location>
        <begin position="596"/>
        <end position="852"/>
    </location>
</feature>
<feature type="compositionally biased region" description="Low complexity" evidence="2">
    <location>
        <begin position="33"/>
        <end position="47"/>
    </location>
</feature>
<feature type="region of interest" description="Disordered" evidence="2">
    <location>
        <begin position="1269"/>
        <end position="1341"/>
    </location>
</feature>